<evidence type="ECO:0000313" key="3">
    <source>
        <dbReference type="EMBL" id="OBH69391.1"/>
    </source>
</evidence>
<feature type="compositionally biased region" description="Low complexity" evidence="1">
    <location>
        <begin position="13"/>
        <end position="29"/>
    </location>
</feature>
<keyword evidence="2" id="KW-0472">Membrane</keyword>
<dbReference type="Proteomes" id="UP000092389">
    <property type="component" value="Unassembled WGS sequence"/>
</dbReference>
<feature type="transmembrane region" description="Helical" evidence="2">
    <location>
        <begin position="121"/>
        <end position="142"/>
    </location>
</feature>
<feature type="transmembrane region" description="Helical" evidence="2">
    <location>
        <begin position="94"/>
        <end position="115"/>
    </location>
</feature>
<feature type="region of interest" description="Disordered" evidence="1">
    <location>
        <begin position="1"/>
        <end position="76"/>
    </location>
</feature>
<comment type="caution">
    <text evidence="3">The sequence shown here is derived from an EMBL/GenBank/DDBJ whole genome shotgun (WGS) entry which is preliminary data.</text>
</comment>
<gene>
    <name evidence="3" type="ORF">A5683_05170</name>
</gene>
<dbReference type="RefSeq" id="WP_067912482.1">
    <property type="nucleotide sequence ID" value="NZ_LZJU01000158.1"/>
</dbReference>
<reference evidence="3 4" key="1">
    <citation type="submission" date="2016-06" db="EMBL/GenBank/DDBJ databases">
        <authorList>
            <person name="Kjaerup R.B."/>
            <person name="Dalgaard T.S."/>
            <person name="Juul-Madsen H.R."/>
        </authorList>
    </citation>
    <scope>NUCLEOTIDE SEQUENCE [LARGE SCALE GENOMIC DNA]</scope>
    <source>
        <strain evidence="3 4">E152</strain>
    </source>
</reference>
<dbReference type="OrthoDB" id="4382218at2"/>
<evidence type="ECO:0000256" key="2">
    <source>
        <dbReference type="SAM" id="Phobius"/>
    </source>
</evidence>
<feature type="transmembrane region" description="Helical" evidence="2">
    <location>
        <begin position="163"/>
        <end position="187"/>
    </location>
</feature>
<evidence type="ECO:0000256" key="1">
    <source>
        <dbReference type="SAM" id="MobiDB-lite"/>
    </source>
</evidence>
<protein>
    <submittedName>
        <fullName evidence="3">Uncharacterized protein</fullName>
    </submittedName>
</protein>
<organism evidence="3 4">
    <name type="scientific">Mycobacterium mantenii</name>
    <dbReference type="NCBI Taxonomy" id="560555"/>
    <lineage>
        <taxon>Bacteria</taxon>
        <taxon>Bacillati</taxon>
        <taxon>Actinomycetota</taxon>
        <taxon>Actinomycetes</taxon>
        <taxon>Mycobacteriales</taxon>
        <taxon>Mycobacteriaceae</taxon>
        <taxon>Mycobacterium</taxon>
        <taxon>Mycobacterium avium complex (MAC)</taxon>
    </lineage>
</organism>
<name>A0A1A2SZ84_MYCNT</name>
<proteinExistence type="predicted"/>
<dbReference type="AlphaFoldDB" id="A0A1A2SZ84"/>
<keyword evidence="2" id="KW-0812">Transmembrane</keyword>
<keyword evidence="2" id="KW-1133">Transmembrane helix</keyword>
<dbReference type="EMBL" id="LZJU01000158">
    <property type="protein sequence ID" value="OBH69391.1"/>
    <property type="molecule type" value="Genomic_DNA"/>
</dbReference>
<evidence type="ECO:0000313" key="4">
    <source>
        <dbReference type="Proteomes" id="UP000092389"/>
    </source>
</evidence>
<accession>A0A1A2SZ84</accession>
<sequence>MNAPNPFDFSDFGPGRQAPAGGAQPPVQGQPGGGHSGGFDPWANQGPARQGAPDAFGGPGATPAFDPTGGRDAFGQLTASPAGAGALTTAGPPLVWFAVALAVALVGVALAGASAVGGPMIAAAVAGWLLAGPLAIGALAVFSRVDTRRRTEAIYSAPTWTSTLYWVVLVVCVIGIAVGAWQIALWAGTL</sequence>